<dbReference type="InterPro" id="IPR006026">
    <property type="entry name" value="Peptidase_Metallo"/>
</dbReference>
<comment type="function">
    <text evidence="1">Metalloprotease.</text>
</comment>
<dbReference type="InterPro" id="IPR001506">
    <property type="entry name" value="Peptidase_M12A"/>
</dbReference>
<comment type="caution">
    <text evidence="14">The sequence shown here is derived from an EMBL/GenBank/DDBJ whole genome shotgun (WGS) entry which is preliminary data.</text>
</comment>
<dbReference type="EMBL" id="CAXITT010000104">
    <property type="protein sequence ID" value="CAL1532050.1"/>
    <property type="molecule type" value="Genomic_DNA"/>
</dbReference>
<dbReference type="InterPro" id="IPR024079">
    <property type="entry name" value="MetalloPept_cat_dom_sf"/>
</dbReference>
<dbReference type="Proteomes" id="UP001497497">
    <property type="component" value="Unassembled WGS sequence"/>
</dbReference>
<organism evidence="14 15">
    <name type="scientific">Lymnaea stagnalis</name>
    <name type="common">Great pond snail</name>
    <name type="synonym">Helix stagnalis</name>
    <dbReference type="NCBI Taxonomy" id="6523"/>
    <lineage>
        <taxon>Eukaryota</taxon>
        <taxon>Metazoa</taxon>
        <taxon>Spiralia</taxon>
        <taxon>Lophotrochozoa</taxon>
        <taxon>Mollusca</taxon>
        <taxon>Gastropoda</taxon>
        <taxon>Heterobranchia</taxon>
        <taxon>Euthyneura</taxon>
        <taxon>Panpulmonata</taxon>
        <taxon>Hygrophila</taxon>
        <taxon>Lymnaeoidea</taxon>
        <taxon>Lymnaeidae</taxon>
        <taxon>Lymnaea</taxon>
    </lineage>
</organism>
<dbReference type="GO" id="GO:0008270">
    <property type="term" value="F:zinc ion binding"/>
    <property type="evidence" value="ECO:0007669"/>
    <property type="project" value="UniProtKB-UniRule"/>
</dbReference>
<comment type="cofactor">
    <cofactor evidence="10 11">
        <name>Zn(2+)</name>
        <dbReference type="ChEBI" id="CHEBI:29105"/>
    </cofactor>
    <text evidence="10 11">Binds 1 zinc ion per subunit.</text>
</comment>
<evidence type="ECO:0000259" key="12">
    <source>
        <dbReference type="PROSITE" id="PS51670"/>
    </source>
</evidence>
<dbReference type="PANTHER" id="PTHR10127">
    <property type="entry name" value="DISCOIDIN, CUB, EGF, LAMININ , AND ZINC METALLOPROTEASE DOMAIN CONTAINING"/>
    <property type="match status" value="1"/>
</dbReference>
<feature type="binding site" evidence="10">
    <location>
        <position position="155"/>
    </location>
    <ligand>
        <name>Zn(2+)</name>
        <dbReference type="ChEBI" id="CHEBI:29105"/>
        <note>catalytic</note>
    </ligand>
</feature>
<evidence type="ECO:0000256" key="4">
    <source>
        <dbReference type="ARBA" id="ARBA00022723"/>
    </source>
</evidence>
<evidence type="ECO:0000256" key="9">
    <source>
        <dbReference type="PROSITE-ProRule" id="PRU01005"/>
    </source>
</evidence>
<feature type="non-terminal residue" evidence="14">
    <location>
        <position position="1"/>
    </location>
</feature>
<evidence type="ECO:0000259" key="13">
    <source>
        <dbReference type="PROSITE" id="PS51864"/>
    </source>
</evidence>
<dbReference type="Gene3D" id="1.10.10.1940">
    <property type="match status" value="1"/>
</dbReference>
<keyword evidence="6 10" id="KW-0862">Zinc</keyword>
<evidence type="ECO:0000256" key="7">
    <source>
        <dbReference type="ARBA" id="ARBA00023049"/>
    </source>
</evidence>
<dbReference type="InterPro" id="IPR003582">
    <property type="entry name" value="ShKT_dom"/>
</dbReference>
<protein>
    <recommendedName>
        <fullName evidence="11">Metalloendopeptidase</fullName>
        <ecNumber evidence="11">3.4.24.-</ecNumber>
    </recommendedName>
</protein>
<sequence length="383" mass="42537">TLDELISGASDWKDGFQMDDGDANTVLQELDMVLTMEQYRALQDLKQDAASGSSRYKRKALLAESFRWKNKVIPYKIVANVFDAKDRGEIRRAIDEWQNYTCITFREATRNDKNFVRIGNGHGCYSNVGMVGGPQDLGLAGGCRVKGIIVHELGHAVGFHHEQNRPDRDDHVTIIRQNIQEKLYYNFQKYPWTGLTTLEVPYDYKSVMHYGGTAFSMNGQVTIKTNDPAYQNVIGSRVGLSFFDIKLANLMYKCNSGCPVNKVCPHPGFVGKDCKCWCPGDPIKPCENEGVVSTKKPSAKCEDLGPHCSDWAKAGYCRTSTDTKEKCKKSCGACTGDPVNPRGQNPSAKCQDLGPHCSDWAKAGYCRTSTDTKEKCKKSCGAC</sequence>
<dbReference type="GO" id="GO:0004222">
    <property type="term" value="F:metalloendopeptidase activity"/>
    <property type="evidence" value="ECO:0007669"/>
    <property type="project" value="UniProtKB-UniRule"/>
</dbReference>
<dbReference type="PROSITE" id="PS51864">
    <property type="entry name" value="ASTACIN"/>
    <property type="match status" value="1"/>
</dbReference>
<evidence type="ECO:0000256" key="3">
    <source>
        <dbReference type="ARBA" id="ARBA00022670"/>
    </source>
</evidence>
<dbReference type="SMART" id="SM00254">
    <property type="entry name" value="ShKT"/>
    <property type="match status" value="2"/>
</dbReference>
<evidence type="ECO:0000313" key="14">
    <source>
        <dbReference type="EMBL" id="CAL1532050.1"/>
    </source>
</evidence>
<evidence type="ECO:0000256" key="2">
    <source>
        <dbReference type="ARBA" id="ARBA00022536"/>
    </source>
</evidence>
<feature type="domain" description="ShKT" evidence="12">
    <location>
        <begin position="350"/>
        <end position="383"/>
    </location>
</feature>
<evidence type="ECO:0000256" key="11">
    <source>
        <dbReference type="RuleBase" id="RU361183"/>
    </source>
</evidence>
<dbReference type="AlphaFoldDB" id="A0AAV2HGZ5"/>
<keyword evidence="3 10" id="KW-0645">Protease</keyword>
<evidence type="ECO:0000256" key="6">
    <source>
        <dbReference type="ARBA" id="ARBA00022833"/>
    </source>
</evidence>
<feature type="domain" description="ShKT" evidence="12">
    <location>
        <begin position="301"/>
        <end position="334"/>
    </location>
</feature>
<dbReference type="PRINTS" id="PR00480">
    <property type="entry name" value="ASTACIN"/>
</dbReference>
<dbReference type="SMART" id="SM00235">
    <property type="entry name" value="ZnMc"/>
    <property type="match status" value="1"/>
</dbReference>
<evidence type="ECO:0000256" key="8">
    <source>
        <dbReference type="ARBA" id="ARBA00023157"/>
    </source>
</evidence>
<comment type="caution">
    <text evidence="9">Lacks conserved residue(s) required for the propagation of feature annotation.</text>
</comment>
<evidence type="ECO:0000313" key="15">
    <source>
        <dbReference type="Proteomes" id="UP001497497"/>
    </source>
</evidence>
<dbReference type="PROSITE" id="PS51670">
    <property type="entry name" value="SHKT"/>
    <property type="match status" value="2"/>
</dbReference>
<feature type="binding site" evidence="10">
    <location>
        <position position="151"/>
    </location>
    <ligand>
        <name>Zn(2+)</name>
        <dbReference type="ChEBI" id="CHEBI:29105"/>
        <note>catalytic</note>
    </ligand>
</feature>
<keyword evidence="2" id="KW-0245">EGF-like domain</keyword>
<gene>
    <name evidence="14" type="ORF">GSLYS_00006129001</name>
</gene>
<dbReference type="FunFam" id="3.40.390.10:FF:000028">
    <property type="entry name" value="Zinc metalloproteinase"/>
    <property type="match status" value="1"/>
</dbReference>
<keyword evidence="7 10" id="KW-0482">Metalloprotease</keyword>
<dbReference type="CDD" id="cd04280">
    <property type="entry name" value="ZnMc_astacin_like"/>
    <property type="match status" value="1"/>
</dbReference>
<evidence type="ECO:0000256" key="5">
    <source>
        <dbReference type="ARBA" id="ARBA00022801"/>
    </source>
</evidence>
<dbReference type="GO" id="GO:0018996">
    <property type="term" value="P:molting cycle, collagen and cuticulin-based cuticle"/>
    <property type="evidence" value="ECO:0007669"/>
    <property type="project" value="UniProtKB-ARBA"/>
</dbReference>
<dbReference type="GO" id="GO:0006508">
    <property type="term" value="P:proteolysis"/>
    <property type="evidence" value="ECO:0007669"/>
    <property type="project" value="UniProtKB-KW"/>
</dbReference>
<proteinExistence type="predicted"/>
<dbReference type="Pfam" id="PF01549">
    <property type="entry name" value="ShK"/>
    <property type="match status" value="2"/>
</dbReference>
<dbReference type="EC" id="3.4.24.-" evidence="11"/>
<name>A0AAV2HGZ5_LYMST</name>
<feature type="domain" description="Peptidase M12A" evidence="13">
    <location>
        <begin position="59"/>
        <end position="255"/>
    </location>
</feature>
<dbReference type="PANTHER" id="PTHR10127:SF780">
    <property type="entry name" value="METALLOENDOPEPTIDASE"/>
    <property type="match status" value="1"/>
</dbReference>
<keyword evidence="8" id="KW-1015">Disulfide bond</keyword>
<feature type="binding site" evidence="10">
    <location>
        <position position="161"/>
    </location>
    <ligand>
        <name>Zn(2+)</name>
        <dbReference type="ChEBI" id="CHEBI:29105"/>
        <note>catalytic</note>
    </ligand>
</feature>
<dbReference type="Gene3D" id="3.40.390.10">
    <property type="entry name" value="Collagenase (Catalytic Domain)"/>
    <property type="match status" value="1"/>
</dbReference>
<feature type="non-terminal residue" evidence="14">
    <location>
        <position position="383"/>
    </location>
</feature>
<evidence type="ECO:0000256" key="1">
    <source>
        <dbReference type="ARBA" id="ARBA00002657"/>
    </source>
</evidence>
<dbReference type="SUPFAM" id="SSF55486">
    <property type="entry name" value="Metalloproteases ('zincins'), catalytic domain"/>
    <property type="match status" value="1"/>
</dbReference>
<keyword evidence="5 10" id="KW-0378">Hydrolase</keyword>
<dbReference type="InterPro" id="IPR034035">
    <property type="entry name" value="Astacin-like_dom"/>
</dbReference>
<keyword evidence="15" id="KW-1185">Reference proteome</keyword>
<evidence type="ECO:0000256" key="10">
    <source>
        <dbReference type="PROSITE-ProRule" id="PRU01211"/>
    </source>
</evidence>
<keyword evidence="4 10" id="KW-0479">Metal-binding</keyword>
<dbReference type="Pfam" id="PF01400">
    <property type="entry name" value="Astacin"/>
    <property type="match status" value="1"/>
</dbReference>
<accession>A0AAV2HGZ5</accession>
<feature type="active site" evidence="10">
    <location>
        <position position="152"/>
    </location>
</feature>
<reference evidence="14 15" key="1">
    <citation type="submission" date="2024-04" db="EMBL/GenBank/DDBJ databases">
        <authorList>
            <consortium name="Genoscope - CEA"/>
            <person name="William W."/>
        </authorList>
    </citation>
    <scope>NUCLEOTIDE SEQUENCE [LARGE SCALE GENOMIC DNA]</scope>
</reference>